<dbReference type="GeneID" id="19133177"/>
<name>M2SYN6_COCSN</name>
<keyword evidence="4" id="KW-1185">Reference proteome</keyword>
<evidence type="ECO:0000256" key="1">
    <source>
        <dbReference type="SAM" id="MobiDB-lite"/>
    </source>
</evidence>
<keyword evidence="2" id="KW-0472">Membrane</keyword>
<feature type="transmembrane region" description="Helical" evidence="2">
    <location>
        <begin position="6"/>
        <end position="26"/>
    </location>
</feature>
<reference evidence="4" key="2">
    <citation type="journal article" date="2013" name="PLoS Genet.">
        <title>Comparative genome structure, secondary metabolite, and effector coding capacity across Cochliobolus pathogens.</title>
        <authorList>
            <person name="Condon B.J."/>
            <person name="Leng Y."/>
            <person name="Wu D."/>
            <person name="Bushley K.E."/>
            <person name="Ohm R.A."/>
            <person name="Otillar R."/>
            <person name="Martin J."/>
            <person name="Schackwitz W."/>
            <person name="Grimwood J."/>
            <person name="MohdZainudin N."/>
            <person name="Xue C."/>
            <person name="Wang R."/>
            <person name="Manning V.A."/>
            <person name="Dhillon B."/>
            <person name="Tu Z.J."/>
            <person name="Steffenson B.J."/>
            <person name="Salamov A."/>
            <person name="Sun H."/>
            <person name="Lowry S."/>
            <person name="LaButti K."/>
            <person name="Han J."/>
            <person name="Copeland A."/>
            <person name="Lindquist E."/>
            <person name="Barry K."/>
            <person name="Schmutz J."/>
            <person name="Baker S.E."/>
            <person name="Ciuffetti L.M."/>
            <person name="Grigoriev I.V."/>
            <person name="Zhong S."/>
            <person name="Turgeon B.G."/>
        </authorList>
    </citation>
    <scope>NUCLEOTIDE SEQUENCE [LARGE SCALE GENOMIC DNA]</scope>
    <source>
        <strain evidence="4">ND90Pr / ATCC 201652</strain>
    </source>
</reference>
<dbReference type="AlphaFoldDB" id="M2SYN6"/>
<evidence type="ECO:0000256" key="2">
    <source>
        <dbReference type="SAM" id="Phobius"/>
    </source>
</evidence>
<organism evidence="3 4">
    <name type="scientific">Cochliobolus sativus (strain ND90Pr / ATCC 201652)</name>
    <name type="common">Common root rot and spot blotch fungus</name>
    <name type="synonym">Bipolaris sorokiniana</name>
    <dbReference type="NCBI Taxonomy" id="665912"/>
    <lineage>
        <taxon>Eukaryota</taxon>
        <taxon>Fungi</taxon>
        <taxon>Dikarya</taxon>
        <taxon>Ascomycota</taxon>
        <taxon>Pezizomycotina</taxon>
        <taxon>Dothideomycetes</taxon>
        <taxon>Pleosporomycetidae</taxon>
        <taxon>Pleosporales</taxon>
        <taxon>Pleosporineae</taxon>
        <taxon>Pleosporaceae</taxon>
        <taxon>Bipolaris</taxon>
    </lineage>
</organism>
<protein>
    <submittedName>
        <fullName evidence="3">Uncharacterized protein</fullName>
    </submittedName>
</protein>
<gene>
    <name evidence="3" type="ORF">COCSADRAFT_179102</name>
</gene>
<keyword evidence="2" id="KW-0812">Transmembrane</keyword>
<dbReference type="STRING" id="665912.M2SYN6"/>
<accession>M2SYN6</accession>
<evidence type="ECO:0000313" key="3">
    <source>
        <dbReference type="EMBL" id="EMD67435.1"/>
    </source>
</evidence>
<dbReference type="EMBL" id="KB445639">
    <property type="protein sequence ID" value="EMD67435.1"/>
    <property type="molecule type" value="Genomic_DNA"/>
</dbReference>
<feature type="compositionally biased region" description="Low complexity" evidence="1">
    <location>
        <begin position="83"/>
        <end position="92"/>
    </location>
</feature>
<dbReference type="OrthoDB" id="39175at2759"/>
<dbReference type="HOGENOM" id="CLU_115922_0_0_1"/>
<dbReference type="RefSeq" id="XP_007697094.1">
    <property type="nucleotide sequence ID" value="XM_007698904.1"/>
</dbReference>
<sequence length="205" mass="22289">MSPFTPLWMLGVMPMVAMFIVFDFVVHNPLHAETRINLSYLNISAAHYARLDLLVQGTIHDARVVEFTSIARLYVESLTGDPASSTASNTSSVAEPNIHLEPPDDSSLVVENPDFMSQSDFEQLSATGSNNMMNEMDEYQISPAGISSLDFPGPSSSLYMTLPTSGDNIAGFFSDSLGWIGTGWNTLEENTIQKSSNIPVANVFG</sequence>
<evidence type="ECO:0000313" key="4">
    <source>
        <dbReference type="Proteomes" id="UP000016934"/>
    </source>
</evidence>
<proteinExistence type="predicted"/>
<keyword evidence="2" id="KW-1133">Transmembrane helix</keyword>
<feature type="region of interest" description="Disordered" evidence="1">
    <location>
        <begin position="80"/>
        <end position="105"/>
    </location>
</feature>
<dbReference type="KEGG" id="bsc:COCSADRAFT_179102"/>
<dbReference type="Proteomes" id="UP000016934">
    <property type="component" value="Unassembled WGS sequence"/>
</dbReference>
<reference evidence="3 4" key="1">
    <citation type="journal article" date="2012" name="PLoS Pathog.">
        <title>Diverse lifestyles and strategies of plant pathogenesis encoded in the genomes of eighteen Dothideomycetes fungi.</title>
        <authorList>
            <person name="Ohm R.A."/>
            <person name="Feau N."/>
            <person name="Henrissat B."/>
            <person name="Schoch C.L."/>
            <person name="Horwitz B.A."/>
            <person name="Barry K.W."/>
            <person name="Condon B.J."/>
            <person name="Copeland A.C."/>
            <person name="Dhillon B."/>
            <person name="Glaser F."/>
            <person name="Hesse C.N."/>
            <person name="Kosti I."/>
            <person name="LaButti K."/>
            <person name="Lindquist E.A."/>
            <person name="Lucas S."/>
            <person name="Salamov A.A."/>
            <person name="Bradshaw R.E."/>
            <person name="Ciuffetti L."/>
            <person name="Hamelin R.C."/>
            <person name="Kema G.H.J."/>
            <person name="Lawrence C."/>
            <person name="Scott J.A."/>
            <person name="Spatafora J.W."/>
            <person name="Turgeon B.G."/>
            <person name="de Wit P.J.G.M."/>
            <person name="Zhong S."/>
            <person name="Goodwin S.B."/>
            <person name="Grigoriev I.V."/>
        </authorList>
    </citation>
    <scope>NUCLEOTIDE SEQUENCE [LARGE SCALE GENOMIC DNA]</scope>
    <source>
        <strain evidence="4">ND90Pr / ATCC 201652</strain>
    </source>
</reference>